<dbReference type="OrthoDB" id="10001977at2759"/>
<name>A0A8J8T720_HALGN</name>
<feature type="domain" description="TLDc" evidence="2">
    <location>
        <begin position="374"/>
        <end position="533"/>
    </location>
</feature>
<keyword evidence="4" id="KW-1185">Reference proteome</keyword>
<feature type="coiled-coil region" evidence="1">
    <location>
        <begin position="304"/>
        <end position="360"/>
    </location>
</feature>
<dbReference type="SMART" id="SM00584">
    <property type="entry name" value="TLDc"/>
    <property type="match status" value="1"/>
</dbReference>
<evidence type="ECO:0000259" key="2">
    <source>
        <dbReference type="PROSITE" id="PS51886"/>
    </source>
</evidence>
<keyword evidence="1" id="KW-0175">Coiled coil</keyword>
<dbReference type="Proteomes" id="UP000785679">
    <property type="component" value="Unassembled WGS sequence"/>
</dbReference>
<evidence type="ECO:0000256" key="1">
    <source>
        <dbReference type="SAM" id="Coils"/>
    </source>
</evidence>
<dbReference type="AlphaFoldDB" id="A0A8J8T720"/>
<evidence type="ECO:0000313" key="4">
    <source>
        <dbReference type="Proteomes" id="UP000785679"/>
    </source>
</evidence>
<proteinExistence type="predicted"/>
<comment type="caution">
    <text evidence="3">The sequence shown here is derived from an EMBL/GenBank/DDBJ whole genome shotgun (WGS) entry which is preliminary data.</text>
</comment>
<gene>
    <name evidence="3" type="ORF">FGO68_gene15877</name>
</gene>
<organism evidence="3 4">
    <name type="scientific">Halteria grandinella</name>
    <dbReference type="NCBI Taxonomy" id="5974"/>
    <lineage>
        <taxon>Eukaryota</taxon>
        <taxon>Sar</taxon>
        <taxon>Alveolata</taxon>
        <taxon>Ciliophora</taxon>
        <taxon>Intramacronucleata</taxon>
        <taxon>Spirotrichea</taxon>
        <taxon>Stichotrichia</taxon>
        <taxon>Sporadotrichida</taxon>
        <taxon>Halteriidae</taxon>
        <taxon>Halteria</taxon>
    </lineage>
</organism>
<protein>
    <recommendedName>
        <fullName evidence="2">TLDc domain-containing protein</fullName>
    </recommendedName>
</protein>
<dbReference type="PANTHER" id="PTHR23354:SF122">
    <property type="entry name" value="GTPASE-ACTIVATING PROTEIN SKYWALKER"/>
    <property type="match status" value="1"/>
</dbReference>
<dbReference type="PANTHER" id="PTHR23354">
    <property type="entry name" value="NUCLEOLAR PROTEIN 7/ESTROGEN RECEPTOR COACTIVATOR-RELATED"/>
    <property type="match status" value="1"/>
</dbReference>
<dbReference type="PROSITE" id="PS51886">
    <property type="entry name" value="TLDC"/>
    <property type="match status" value="1"/>
</dbReference>
<reference evidence="3" key="1">
    <citation type="submission" date="2019-06" db="EMBL/GenBank/DDBJ databases">
        <authorList>
            <person name="Zheng W."/>
        </authorList>
    </citation>
    <scope>NUCLEOTIDE SEQUENCE</scope>
    <source>
        <strain evidence="3">QDHG01</strain>
    </source>
</reference>
<dbReference type="InterPro" id="IPR006571">
    <property type="entry name" value="TLDc_dom"/>
</dbReference>
<accession>A0A8J8T720</accession>
<feature type="coiled-coil region" evidence="1">
    <location>
        <begin position="145"/>
        <end position="172"/>
    </location>
</feature>
<evidence type="ECO:0000313" key="3">
    <source>
        <dbReference type="EMBL" id="TNV84827.1"/>
    </source>
</evidence>
<dbReference type="Pfam" id="PF07534">
    <property type="entry name" value="TLD"/>
    <property type="match status" value="1"/>
</dbReference>
<dbReference type="EMBL" id="RRYP01002389">
    <property type="protein sequence ID" value="TNV84827.1"/>
    <property type="molecule type" value="Genomic_DNA"/>
</dbReference>
<sequence>MQIDSNANSTTLQAIIQHQENLEECNCGSQEKVMFYCDEQKCPSFAHQRLFCPSCMRPDKHPHAPVFIAIRNKNVSNEWNQLRQEVVNLKQKIINWMSIHEPLSLLLDEFIINPEISLWCKYNHLKILGEDIEAFYQINFAELSIKGEILKLQELNNNLNGFRERLKQLEFLNKIGPIVLWMLYSDAIPLVSHQIALQRLSLPNYEVFIKLRLYKMQMSLNYLLKDQKVDQEVYLRILENPEESNEHFIQKMCSKLKSIANTDELNISNALQIGELRSELDSIATSQMLISIIQKMKEQEQSTIDKFNERILGFEESLRKLSERLINQTKQNKKYSDNLVKSLENRLQIKQAQERNHVDQLRQNFESFKLLNSKILKTETQQNQMRKFFEQAGRNLSFSQLLYRGSQHSFSASSFHKFCDNKPFTLTIIQTSQGVIMGGYTEQSWEGEDNYKQDQNAWLFNIEEPKIFKVNDDGKFAIVTNQSFGPTFGGGYDLHISDDCNSKYQSYIDCDTYNGFSKGKQLLRIEEIEVFSV</sequence>